<comment type="similarity">
    <text evidence="1">Belongs to the ComF/GntX family.</text>
</comment>
<dbReference type="InterPro" id="IPR000836">
    <property type="entry name" value="PRTase_dom"/>
</dbReference>
<dbReference type="InterPro" id="IPR029057">
    <property type="entry name" value="PRTase-like"/>
</dbReference>
<dbReference type="InterPro" id="IPR051910">
    <property type="entry name" value="ComF/GntX_DNA_util-trans"/>
</dbReference>
<dbReference type="RefSeq" id="WP_188700700.1">
    <property type="nucleotide sequence ID" value="NZ_BMMQ01000003.1"/>
</dbReference>
<proteinExistence type="inferred from homology"/>
<dbReference type="Pfam" id="PF00156">
    <property type="entry name" value="Pribosyltran"/>
    <property type="match status" value="1"/>
</dbReference>
<gene>
    <name evidence="3" type="ORF">GCM10010910_14370</name>
</gene>
<evidence type="ECO:0000256" key="1">
    <source>
        <dbReference type="ARBA" id="ARBA00008007"/>
    </source>
</evidence>
<protein>
    <recommendedName>
        <fullName evidence="2">Phosphoribosyltransferase domain-containing protein</fullName>
    </recommendedName>
</protein>
<sequence>MDELIAALRGALALLFPVSCAGCNEGGSPLCARCAAALSPDVRRVELDTGIAVYSALEYDGVAARVIRALKQSGRVGLARRLAPAMRSALAAAAAGERELLAVPVPQSRRSARRRGYSVVELLLRRAGASPSRALAWRRQIADQRGLDREGRRRNLRDALEARRIRAGVRVVIVDDVVTTGATVRAAQRALEAGGAVVVAAVTLAATPKRLGERGVTRP</sequence>
<evidence type="ECO:0000259" key="2">
    <source>
        <dbReference type="Pfam" id="PF00156"/>
    </source>
</evidence>
<keyword evidence="4" id="KW-1185">Reference proteome</keyword>
<organism evidence="3 4">
    <name type="scientific">Microbacterium nanhaiense</name>
    <dbReference type="NCBI Taxonomy" id="1301026"/>
    <lineage>
        <taxon>Bacteria</taxon>
        <taxon>Bacillati</taxon>
        <taxon>Actinomycetota</taxon>
        <taxon>Actinomycetes</taxon>
        <taxon>Micrococcales</taxon>
        <taxon>Microbacteriaceae</taxon>
        <taxon>Microbacterium</taxon>
    </lineage>
</organism>
<dbReference type="Proteomes" id="UP000638043">
    <property type="component" value="Unassembled WGS sequence"/>
</dbReference>
<dbReference type="PANTHER" id="PTHR47505">
    <property type="entry name" value="DNA UTILIZATION PROTEIN YHGH"/>
    <property type="match status" value="1"/>
</dbReference>
<feature type="domain" description="Phosphoribosyltransferase" evidence="2">
    <location>
        <begin position="161"/>
        <end position="211"/>
    </location>
</feature>
<name>A0ABQ2N111_9MICO</name>
<dbReference type="EMBL" id="BMMQ01000003">
    <property type="protein sequence ID" value="GGO62966.1"/>
    <property type="molecule type" value="Genomic_DNA"/>
</dbReference>
<comment type="caution">
    <text evidence="3">The sequence shown here is derived from an EMBL/GenBank/DDBJ whole genome shotgun (WGS) entry which is preliminary data.</text>
</comment>
<evidence type="ECO:0000313" key="4">
    <source>
        <dbReference type="Proteomes" id="UP000638043"/>
    </source>
</evidence>
<dbReference type="SUPFAM" id="SSF53271">
    <property type="entry name" value="PRTase-like"/>
    <property type="match status" value="1"/>
</dbReference>
<dbReference type="PANTHER" id="PTHR47505:SF1">
    <property type="entry name" value="DNA UTILIZATION PROTEIN YHGH"/>
    <property type="match status" value="1"/>
</dbReference>
<evidence type="ECO:0000313" key="3">
    <source>
        <dbReference type="EMBL" id="GGO62966.1"/>
    </source>
</evidence>
<dbReference type="Gene3D" id="3.40.50.2020">
    <property type="match status" value="1"/>
</dbReference>
<reference evidence="4" key="1">
    <citation type="journal article" date="2019" name="Int. J. Syst. Evol. Microbiol.">
        <title>The Global Catalogue of Microorganisms (GCM) 10K type strain sequencing project: providing services to taxonomists for standard genome sequencing and annotation.</title>
        <authorList>
            <consortium name="The Broad Institute Genomics Platform"/>
            <consortium name="The Broad Institute Genome Sequencing Center for Infectious Disease"/>
            <person name="Wu L."/>
            <person name="Ma J."/>
        </authorList>
    </citation>
    <scope>NUCLEOTIDE SEQUENCE [LARGE SCALE GENOMIC DNA]</scope>
    <source>
        <strain evidence="4">CGMCC 4.7181</strain>
    </source>
</reference>
<accession>A0ABQ2N111</accession>